<organism evidence="2 3">
    <name type="scientific">Kribbella caucasensis</name>
    <dbReference type="NCBI Taxonomy" id="2512215"/>
    <lineage>
        <taxon>Bacteria</taxon>
        <taxon>Bacillati</taxon>
        <taxon>Actinomycetota</taxon>
        <taxon>Actinomycetes</taxon>
        <taxon>Propionibacteriales</taxon>
        <taxon>Kribbellaceae</taxon>
        <taxon>Kribbella</taxon>
    </lineage>
</organism>
<keyword evidence="3" id="KW-1185">Reference proteome</keyword>
<comment type="caution">
    <text evidence="2">The sequence shown here is derived from an EMBL/GenBank/DDBJ whole genome shotgun (WGS) entry which is preliminary data.</text>
</comment>
<keyword evidence="1" id="KW-1133">Transmembrane helix</keyword>
<gene>
    <name evidence="2" type="ORF">EV643_12051</name>
</gene>
<feature type="transmembrane region" description="Helical" evidence="1">
    <location>
        <begin position="48"/>
        <end position="71"/>
    </location>
</feature>
<dbReference type="AlphaFoldDB" id="A0A4R6JJE3"/>
<name>A0A4R6JJE3_9ACTN</name>
<feature type="transmembrane region" description="Helical" evidence="1">
    <location>
        <begin position="112"/>
        <end position="130"/>
    </location>
</feature>
<dbReference type="InterPro" id="IPR009732">
    <property type="entry name" value="DUF1304"/>
</dbReference>
<keyword evidence="1" id="KW-0812">Transmembrane</keyword>
<proteinExistence type="predicted"/>
<evidence type="ECO:0000313" key="3">
    <source>
        <dbReference type="Proteomes" id="UP000295388"/>
    </source>
</evidence>
<dbReference type="RefSeq" id="WP_133804083.1">
    <property type="nucleotide sequence ID" value="NZ_SNWQ01000020.1"/>
</dbReference>
<dbReference type="OrthoDB" id="9803832at2"/>
<evidence type="ECO:0000313" key="2">
    <source>
        <dbReference type="EMBL" id="TDO36320.1"/>
    </source>
</evidence>
<dbReference type="EMBL" id="SNWQ01000020">
    <property type="protein sequence ID" value="TDO36320.1"/>
    <property type="molecule type" value="Genomic_DNA"/>
</dbReference>
<evidence type="ECO:0000256" key="1">
    <source>
        <dbReference type="SAM" id="Phobius"/>
    </source>
</evidence>
<feature type="transmembrane region" description="Helical" evidence="1">
    <location>
        <begin position="77"/>
        <end position="100"/>
    </location>
</feature>
<protein>
    <submittedName>
        <fullName evidence="2">Putative membrane protein</fullName>
    </submittedName>
</protein>
<dbReference type="Pfam" id="PF06993">
    <property type="entry name" value="DUF1304"/>
    <property type="match status" value="1"/>
</dbReference>
<keyword evidence="1" id="KW-0472">Membrane</keyword>
<accession>A0A4R6JJE3</accession>
<sequence length="132" mass="13727">MNSVTQIAALVGAVAYIGAAPLELFFFNRPAVQRFLHVEADNPADVRMWAFVVGFRNLLAGIATIVGLIIYRTGDEAVGTAVVVTACGYMLLASLAMGIADALGYWRPRGGSVFGTVGSSLPPLIALIAATG</sequence>
<feature type="transmembrane region" description="Helical" evidence="1">
    <location>
        <begin position="6"/>
        <end position="27"/>
    </location>
</feature>
<reference evidence="2 3" key="1">
    <citation type="submission" date="2019-03" db="EMBL/GenBank/DDBJ databases">
        <title>Genomic Encyclopedia of Type Strains, Phase III (KMG-III): the genomes of soil and plant-associated and newly described type strains.</title>
        <authorList>
            <person name="Whitman W."/>
        </authorList>
    </citation>
    <scope>NUCLEOTIDE SEQUENCE [LARGE SCALE GENOMIC DNA]</scope>
    <source>
        <strain evidence="2 3">VKM Ac-2527</strain>
    </source>
</reference>
<dbReference type="Proteomes" id="UP000295388">
    <property type="component" value="Unassembled WGS sequence"/>
</dbReference>